<protein>
    <submittedName>
        <fullName evidence="2">Uncharacterized protein</fullName>
    </submittedName>
</protein>
<keyword evidence="3" id="KW-1185">Reference proteome</keyword>
<organism evidence="2 3">
    <name type="scientific">Lepidopterella palustris CBS 459.81</name>
    <dbReference type="NCBI Taxonomy" id="1314670"/>
    <lineage>
        <taxon>Eukaryota</taxon>
        <taxon>Fungi</taxon>
        <taxon>Dikarya</taxon>
        <taxon>Ascomycota</taxon>
        <taxon>Pezizomycotina</taxon>
        <taxon>Dothideomycetes</taxon>
        <taxon>Pleosporomycetidae</taxon>
        <taxon>Mytilinidiales</taxon>
        <taxon>Argynnaceae</taxon>
        <taxon>Lepidopterella</taxon>
    </lineage>
</organism>
<proteinExistence type="predicted"/>
<feature type="compositionally biased region" description="Polar residues" evidence="1">
    <location>
        <begin position="141"/>
        <end position="150"/>
    </location>
</feature>
<evidence type="ECO:0000313" key="2">
    <source>
        <dbReference type="EMBL" id="OCK82882.1"/>
    </source>
</evidence>
<dbReference type="EMBL" id="KV744875">
    <property type="protein sequence ID" value="OCK82882.1"/>
    <property type="molecule type" value="Genomic_DNA"/>
</dbReference>
<dbReference type="Proteomes" id="UP000250266">
    <property type="component" value="Unassembled WGS sequence"/>
</dbReference>
<name>A0A8E2EF42_9PEZI</name>
<sequence>MAYSWKAACSGLTGQEFFLGLDGGFGAGEGGRGRGRGRGGGRGEGRGRLICGLKHIRLDWADYGSIYSVKVDCILYMWWQCRPLKRPKDHHATMVQQLISTIKRSCVRKTTGRSEIVRNKYKCNVIAQKQPESTKRRTCRSTRNSITGSVPTLRHE</sequence>
<dbReference type="AlphaFoldDB" id="A0A8E2EF42"/>
<reference evidence="2 3" key="1">
    <citation type="journal article" date="2016" name="Nat. Commun.">
        <title>Ectomycorrhizal ecology is imprinted in the genome of the dominant symbiotic fungus Cenococcum geophilum.</title>
        <authorList>
            <consortium name="DOE Joint Genome Institute"/>
            <person name="Peter M."/>
            <person name="Kohler A."/>
            <person name="Ohm R.A."/>
            <person name="Kuo A."/>
            <person name="Krutzmann J."/>
            <person name="Morin E."/>
            <person name="Arend M."/>
            <person name="Barry K.W."/>
            <person name="Binder M."/>
            <person name="Choi C."/>
            <person name="Clum A."/>
            <person name="Copeland A."/>
            <person name="Grisel N."/>
            <person name="Haridas S."/>
            <person name="Kipfer T."/>
            <person name="LaButti K."/>
            <person name="Lindquist E."/>
            <person name="Lipzen A."/>
            <person name="Maire R."/>
            <person name="Meier B."/>
            <person name="Mihaltcheva S."/>
            <person name="Molinier V."/>
            <person name="Murat C."/>
            <person name="Poggeler S."/>
            <person name="Quandt C.A."/>
            <person name="Sperisen C."/>
            <person name="Tritt A."/>
            <person name="Tisserant E."/>
            <person name="Crous P.W."/>
            <person name="Henrissat B."/>
            <person name="Nehls U."/>
            <person name="Egli S."/>
            <person name="Spatafora J.W."/>
            <person name="Grigoriev I.V."/>
            <person name="Martin F.M."/>
        </authorList>
    </citation>
    <scope>NUCLEOTIDE SEQUENCE [LARGE SCALE GENOMIC DNA]</scope>
    <source>
        <strain evidence="2 3">CBS 459.81</strain>
    </source>
</reference>
<gene>
    <name evidence="2" type="ORF">K432DRAFT_204162</name>
</gene>
<evidence type="ECO:0000313" key="3">
    <source>
        <dbReference type="Proteomes" id="UP000250266"/>
    </source>
</evidence>
<accession>A0A8E2EF42</accession>
<evidence type="ECO:0000256" key="1">
    <source>
        <dbReference type="SAM" id="MobiDB-lite"/>
    </source>
</evidence>
<feature type="region of interest" description="Disordered" evidence="1">
    <location>
        <begin position="134"/>
        <end position="156"/>
    </location>
</feature>